<dbReference type="STRING" id="1664694.A0A0N0NRS1"/>
<dbReference type="Pfam" id="PF00150">
    <property type="entry name" value="Cellulase"/>
    <property type="match status" value="1"/>
</dbReference>
<dbReference type="GO" id="GO:0009986">
    <property type="term" value="C:cell surface"/>
    <property type="evidence" value="ECO:0007669"/>
    <property type="project" value="TreeGrafter"/>
</dbReference>
<name>A0A0N0NRS1_9EURO</name>
<sequence length="473" mass="55298">MANGILKVKGTEVVDKDGKPVILRGAGLGGWMNMENFITGFPGHETHMRECMLEVLGEEKYEYFFDRLLYWFFTEEDAKFYKSLGLNSIRVPFNYRHFEDDMNPKVLKQSGFKHLDRVVDVCAKEGIYTILDMHVLPGGQSPGWHADNRTNHPLFWEHKDFQDRTVWLWEELAKHYKGNPWIAGYNLINEPADPKHTRLIAFYERLEKAVRAIDPEHILWLDGNTFAAEWRGFNENTILPNTVYSLHDYSFMGFPTGDRYKGTEEQKDRLRSQFLRKSEFQRKHNTAIWNGEFGPVYADPKHDEDAEAINQERYNLLGEQLRIYDEHKIPWAIWLYKDVGLQGMVHTNPDSPYNKLIAPILEKKKKYQLDSWGKYPSKEVAAVIDPVIEFIDKINPRATDIYPSTWDTRKHVERVVLQMYLADSFAQEYAELFKDKSKEDLEELAKSFSLEQCLKRDGLNKIMSDHAALVQSS</sequence>
<dbReference type="PANTHER" id="PTHR31297:SF13">
    <property type="entry name" value="PUTATIVE-RELATED"/>
    <property type="match status" value="1"/>
</dbReference>
<dbReference type="VEuPathDB" id="FungiDB:AB675_685"/>
<evidence type="ECO:0000313" key="8">
    <source>
        <dbReference type="Proteomes" id="UP000038010"/>
    </source>
</evidence>
<dbReference type="GO" id="GO:0008422">
    <property type="term" value="F:beta-glucosidase activity"/>
    <property type="evidence" value="ECO:0007669"/>
    <property type="project" value="TreeGrafter"/>
</dbReference>
<dbReference type="FunFam" id="3.20.20.80:FF:000130">
    <property type="entry name" value="Endoglucanase C"/>
    <property type="match status" value="1"/>
</dbReference>
<evidence type="ECO:0000256" key="1">
    <source>
        <dbReference type="ARBA" id="ARBA00005641"/>
    </source>
</evidence>
<keyword evidence="2 5" id="KW-0378">Hydrolase</keyword>
<dbReference type="InterPro" id="IPR001547">
    <property type="entry name" value="Glyco_hydro_5"/>
</dbReference>
<keyword evidence="8" id="KW-1185">Reference proteome</keyword>
<comment type="caution">
    <text evidence="7">The sequence shown here is derived from an EMBL/GenBank/DDBJ whole genome shotgun (WGS) entry which is preliminary data.</text>
</comment>
<dbReference type="PANTHER" id="PTHR31297">
    <property type="entry name" value="GLUCAN ENDO-1,6-BETA-GLUCOSIDASE B"/>
    <property type="match status" value="1"/>
</dbReference>
<evidence type="ECO:0000256" key="3">
    <source>
        <dbReference type="ARBA" id="ARBA00023295"/>
    </source>
</evidence>
<keyword evidence="3 5" id="KW-0326">Glycosidase</keyword>
<dbReference type="RefSeq" id="XP_018005384.1">
    <property type="nucleotide sequence ID" value="XM_018147183.1"/>
</dbReference>
<keyword evidence="4" id="KW-0961">Cell wall biogenesis/degradation</keyword>
<dbReference type="GO" id="GO:0009251">
    <property type="term" value="P:glucan catabolic process"/>
    <property type="evidence" value="ECO:0007669"/>
    <property type="project" value="TreeGrafter"/>
</dbReference>
<dbReference type="OrthoDB" id="1887033at2759"/>
<reference evidence="7 8" key="1">
    <citation type="submission" date="2015-06" db="EMBL/GenBank/DDBJ databases">
        <title>Draft genome of the ant-associated black yeast Phialophora attae CBS 131958.</title>
        <authorList>
            <person name="Moreno L.F."/>
            <person name="Stielow B.J."/>
            <person name="de Hoog S."/>
            <person name="Vicente V.A."/>
            <person name="Weiss V.A."/>
            <person name="de Vries M."/>
            <person name="Cruz L.M."/>
            <person name="Souza E.M."/>
        </authorList>
    </citation>
    <scope>NUCLEOTIDE SEQUENCE [LARGE SCALE GENOMIC DNA]</scope>
    <source>
        <strain evidence="7 8">CBS 131958</strain>
    </source>
</reference>
<evidence type="ECO:0000256" key="4">
    <source>
        <dbReference type="ARBA" id="ARBA00023316"/>
    </source>
</evidence>
<accession>A0A0N0NRS1</accession>
<evidence type="ECO:0000256" key="2">
    <source>
        <dbReference type="ARBA" id="ARBA00022801"/>
    </source>
</evidence>
<dbReference type="InterPro" id="IPR017853">
    <property type="entry name" value="GH"/>
</dbReference>
<dbReference type="EMBL" id="LFJN01000001">
    <property type="protein sequence ID" value="KPI45421.1"/>
    <property type="molecule type" value="Genomic_DNA"/>
</dbReference>
<dbReference type="GO" id="GO:0071555">
    <property type="term" value="P:cell wall organization"/>
    <property type="evidence" value="ECO:0007669"/>
    <property type="project" value="UniProtKB-KW"/>
</dbReference>
<protein>
    <submittedName>
        <fullName evidence="7">Endoglucanase C</fullName>
    </submittedName>
</protein>
<gene>
    <name evidence="7" type="ORF">AB675_685</name>
</gene>
<dbReference type="InterPro" id="IPR050386">
    <property type="entry name" value="Glycosyl_hydrolase_5"/>
</dbReference>
<proteinExistence type="inferred from homology"/>
<feature type="domain" description="Glycoside hydrolase family 5" evidence="6">
    <location>
        <begin position="74"/>
        <end position="337"/>
    </location>
</feature>
<evidence type="ECO:0000313" key="7">
    <source>
        <dbReference type="EMBL" id="KPI45421.1"/>
    </source>
</evidence>
<organism evidence="7 8">
    <name type="scientific">Cyphellophora attinorum</name>
    <dbReference type="NCBI Taxonomy" id="1664694"/>
    <lineage>
        <taxon>Eukaryota</taxon>
        <taxon>Fungi</taxon>
        <taxon>Dikarya</taxon>
        <taxon>Ascomycota</taxon>
        <taxon>Pezizomycotina</taxon>
        <taxon>Eurotiomycetes</taxon>
        <taxon>Chaetothyriomycetidae</taxon>
        <taxon>Chaetothyriales</taxon>
        <taxon>Cyphellophoraceae</taxon>
        <taxon>Cyphellophora</taxon>
    </lineage>
</organism>
<dbReference type="Gene3D" id="3.20.20.80">
    <property type="entry name" value="Glycosidases"/>
    <property type="match status" value="1"/>
</dbReference>
<evidence type="ECO:0000256" key="5">
    <source>
        <dbReference type="RuleBase" id="RU361153"/>
    </source>
</evidence>
<evidence type="ECO:0000259" key="6">
    <source>
        <dbReference type="Pfam" id="PF00150"/>
    </source>
</evidence>
<dbReference type="AlphaFoldDB" id="A0A0N0NRS1"/>
<dbReference type="SUPFAM" id="SSF51445">
    <property type="entry name" value="(Trans)glycosidases"/>
    <property type="match status" value="1"/>
</dbReference>
<dbReference type="Proteomes" id="UP000038010">
    <property type="component" value="Unassembled WGS sequence"/>
</dbReference>
<comment type="similarity">
    <text evidence="1 5">Belongs to the glycosyl hydrolase 5 (cellulase A) family.</text>
</comment>
<dbReference type="GeneID" id="28739052"/>
<dbReference type="GO" id="GO:0005576">
    <property type="term" value="C:extracellular region"/>
    <property type="evidence" value="ECO:0007669"/>
    <property type="project" value="TreeGrafter"/>
</dbReference>